<comment type="caution">
    <text evidence="10">The sequence shown here is derived from an EMBL/GenBank/DDBJ whole genome shotgun (WGS) entry which is preliminary data.</text>
</comment>
<dbReference type="PANTHER" id="PTHR31375">
    <property type="match status" value="1"/>
</dbReference>
<dbReference type="InterPro" id="IPR000743">
    <property type="entry name" value="Glyco_hydro_28"/>
</dbReference>
<dbReference type="InterPro" id="IPR012334">
    <property type="entry name" value="Pectin_lyas_fold"/>
</dbReference>
<evidence type="ECO:0000256" key="9">
    <source>
        <dbReference type="SAM" id="MobiDB-lite"/>
    </source>
</evidence>
<dbReference type="InterPro" id="IPR011050">
    <property type="entry name" value="Pectin_lyase_fold/virulence"/>
</dbReference>
<dbReference type="GO" id="GO:0004650">
    <property type="term" value="F:polygalacturonase activity"/>
    <property type="evidence" value="ECO:0007669"/>
    <property type="project" value="InterPro"/>
</dbReference>
<protein>
    <submittedName>
        <fullName evidence="10">Uncharacterized protein</fullName>
    </submittedName>
</protein>
<keyword evidence="4" id="KW-0964">Secreted</keyword>
<dbReference type="AlphaFoldDB" id="A0A7J7L7K9"/>
<evidence type="ECO:0000256" key="3">
    <source>
        <dbReference type="ARBA" id="ARBA00022512"/>
    </source>
</evidence>
<proteinExistence type="inferred from homology"/>
<dbReference type="GO" id="GO:0005975">
    <property type="term" value="P:carbohydrate metabolic process"/>
    <property type="evidence" value="ECO:0007669"/>
    <property type="project" value="InterPro"/>
</dbReference>
<keyword evidence="11" id="KW-1185">Reference proteome</keyword>
<gene>
    <name evidence="10" type="ORF">GIB67_022583</name>
</gene>
<feature type="region of interest" description="Disordered" evidence="9">
    <location>
        <begin position="1"/>
        <end position="22"/>
    </location>
</feature>
<dbReference type="SUPFAM" id="SSF51126">
    <property type="entry name" value="Pectin lyase-like"/>
    <property type="match status" value="1"/>
</dbReference>
<evidence type="ECO:0000256" key="1">
    <source>
        <dbReference type="ARBA" id="ARBA00004191"/>
    </source>
</evidence>
<dbReference type="Pfam" id="PF00295">
    <property type="entry name" value="Glyco_hydro_28"/>
    <property type="match status" value="1"/>
</dbReference>
<evidence type="ECO:0000256" key="5">
    <source>
        <dbReference type="ARBA" id="ARBA00022801"/>
    </source>
</evidence>
<name>A0A7J7L7K9_9MAGN</name>
<dbReference type="GO" id="GO:0071555">
    <property type="term" value="P:cell wall organization"/>
    <property type="evidence" value="ECO:0007669"/>
    <property type="project" value="UniProtKB-KW"/>
</dbReference>
<keyword evidence="7" id="KW-0961">Cell wall biogenesis/degradation</keyword>
<comment type="similarity">
    <text evidence="2 8">Belongs to the glycosyl hydrolase 28 family.</text>
</comment>
<sequence>MNGATISNLRISAPGNSRNTDGIDISDSSHIQIRDSFIGTVHGISVGSLGAKGARDTVEDVHCDRHTMEDSVDKNWSKVIGEQLPERAEDERTKGVPFDFTECSTYLLLADTPYEGQHFESVEDAGVCYEQYEKTL</sequence>
<evidence type="ECO:0000256" key="2">
    <source>
        <dbReference type="ARBA" id="ARBA00008834"/>
    </source>
</evidence>
<comment type="subcellular location">
    <subcellularLocation>
        <location evidence="1">Secreted</location>
        <location evidence="1">Cell wall</location>
    </subcellularLocation>
</comment>
<evidence type="ECO:0000256" key="7">
    <source>
        <dbReference type="ARBA" id="ARBA00023316"/>
    </source>
</evidence>
<keyword evidence="6 8" id="KW-0326">Glycosidase</keyword>
<reference evidence="10 11" key="1">
    <citation type="journal article" date="2020" name="IScience">
        <title>Genome Sequencing of the Endangered Kingdonia uniflora (Circaeasteraceae, Ranunculales) Reveals Potential Mechanisms of Evolutionary Specialization.</title>
        <authorList>
            <person name="Sun Y."/>
            <person name="Deng T."/>
            <person name="Zhang A."/>
            <person name="Moore M.J."/>
            <person name="Landis J.B."/>
            <person name="Lin N."/>
            <person name="Zhang H."/>
            <person name="Zhang X."/>
            <person name="Huang J."/>
            <person name="Zhang X."/>
            <person name="Sun H."/>
            <person name="Wang H."/>
        </authorList>
    </citation>
    <scope>NUCLEOTIDE SEQUENCE [LARGE SCALE GENOMIC DNA]</scope>
    <source>
        <strain evidence="10">TB1705</strain>
        <tissue evidence="10">Leaf</tissue>
    </source>
</reference>
<dbReference type="Gene3D" id="2.160.20.10">
    <property type="entry name" value="Single-stranded right-handed beta-helix, Pectin lyase-like"/>
    <property type="match status" value="1"/>
</dbReference>
<evidence type="ECO:0000256" key="4">
    <source>
        <dbReference type="ARBA" id="ARBA00022525"/>
    </source>
</evidence>
<dbReference type="OrthoDB" id="187139at2759"/>
<dbReference type="EMBL" id="JACGCM010002569">
    <property type="protein sequence ID" value="KAF6138549.1"/>
    <property type="molecule type" value="Genomic_DNA"/>
</dbReference>
<evidence type="ECO:0000313" key="11">
    <source>
        <dbReference type="Proteomes" id="UP000541444"/>
    </source>
</evidence>
<evidence type="ECO:0000256" key="8">
    <source>
        <dbReference type="RuleBase" id="RU361169"/>
    </source>
</evidence>
<evidence type="ECO:0000256" key="6">
    <source>
        <dbReference type="ARBA" id="ARBA00023295"/>
    </source>
</evidence>
<evidence type="ECO:0000313" key="10">
    <source>
        <dbReference type="EMBL" id="KAF6138549.1"/>
    </source>
</evidence>
<organism evidence="10 11">
    <name type="scientific">Kingdonia uniflora</name>
    <dbReference type="NCBI Taxonomy" id="39325"/>
    <lineage>
        <taxon>Eukaryota</taxon>
        <taxon>Viridiplantae</taxon>
        <taxon>Streptophyta</taxon>
        <taxon>Embryophyta</taxon>
        <taxon>Tracheophyta</taxon>
        <taxon>Spermatophyta</taxon>
        <taxon>Magnoliopsida</taxon>
        <taxon>Ranunculales</taxon>
        <taxon>Circaeasteraceae</taxon>
        <taxon>Kingdonia</taxon>
    </lineage>
</organism>
<dbReference type="Proteomes" id="UP000541444">
    <property type="component" value="Unassembled WGS sequence"/>
</dbReference>
<accession>A0A7J7L7K9</accession>
<keyword evidence="3" id="KW-0134">Cell wall</keyword>
<keyword evidence="5 8" id="KW-0378">Hydrolase</keyword>